<organism evidence="2 3">
    <name type="scientific">Tetragonisca angustula</name>
    <dbReference type="NCBI Taxonomy" id="166442"/>
    <lineage>
        <taxon>Eukaryota</taxon>
        <taxon>Metazoa</taxon>
        <taxon>Ecdysozoa</taxon>
        <taxon>Arthropoda</taxon>
        <taxon>Hexapoda</taxon>
        <taxon>Insecta</taxon>
        <taxon>Pterygota</taxon>
        <taxon>Neoptera</taxon>
        <taxon>Endopterygota</taxon>
        <taxon>Hymenoptera</taxon>
        <taxon>Apocrita</taxon>
        <taxon>Aculeata</taxon>
        <taxon>Apoidea</taxon>
        <taxon>Anthophila</taxon>
        <taxon>Apidae</taxon>
        <taxon>Tetragonisca</taxon>
    </lineage>
</organism>
<proteinExistence type="predicted"/>
<evidence type="ECO:0000313" key="2">
    <source>
        <dbReference type="EMBL" id="KAK9304020.1"/>
    </source>
</evidence>
<name>A0AAW1A273_9HYME</name>
<accession>A0AAW1A273</accession>
<sequence length="102" mass="11823">MGRVPRVMTQEEDKYKDQSPKRFRTYVTPSPAVADPWPLIGPRLLLVPLGIQREVETMTSLNILEMLSIRLSSSNDVCPSTFCTFARWQRQAATNRRKERKE</sequence>
<dbReference type="Proteomes" id="UP001432146">
    <property type="component" value="Unassembled WGS sequence"/>
</dbReference>
<dbReference type="AlphaFoldDB" id="A0AAW1A273"/>
<dbReference type="EMBL" id="JAWNGG020000068">
    <property type="protein sequence ID" value="KAK9304020.1"/>
    <property type="molecule type" value="Genomic_DNA"/>
</dbReference>
<keyword evidence="3" id="KW-1185">Reference proteome</keyword>
<gene>
    <name evidence="2" type="ORF">QLX08_004471</name>
</gene>
<reference evidence="2 3" key="1">
    <citation type="submission" date="2024-05" db="EMBL/GenBank/DDBJ databases">
        <title>The nuclear and mitochondrial genome assemblies of Tetragonisca angustula (Apidae: Meliponini), a tiny yet remarkable pollinator in the Neotropics.</title>
        <authorList>
            <person name="Ferrari R."/>
            <person name="Ricardo P.C."/>
            <person name="Dias F.C."/>
            <person name="Araujo N.S."/>
            <person name="Soares D.O."/>
            <person name="Zhou Q.-S."/>
            <person name="Zhu C.-D."/>
            <person name="Coutinho L."/>
            <person name="Airas M.C."/>
            <person name="Batista T.M."/>
        </authorList>
    </citation>
    <scope>NUCLEOTIDE SEQUENCE [LARGE SCALE GENOMIC DNA]</scope>
    <source>
        <strain evidence="2">ASF017062</strain>
        <tissue evidence="2">Abdomen</tissue>
    </source>
</reference>
<feature type="compositionally biased region" description="Basic and acidic residues" evidence="1">
    <location>
        <begin position="9"/>
        <end position="20"/>
    </location>
</feature>
<evidence type="ECO:0000256" key="1">
    <source>
        <dbReference type="SAM" id="MobiDB-lite"/>
    </source>
</evidence>
<comment type="caution">
    <text evidence="2">The sequence shown here is derived from an EMBL/GenBank/DDBJ whole genome shotgun (WGS) entry which is preliminary data.</text>
</comment>
<feature type="region of interest" description="Disordered" evidence="1">
    <location>
        <begin position="1"/>
        <end position="22"/>
    </location>
</feature>
<protein>
    <submittedName>
        <fullName evidence="2">Uncharacterized protein</fullName>
    </submittedName>
</protein>
<evidence type="ECO:0000313" key="3">
    <source>
        <dbReference type="Proteomes" id="UP001432146"/>
    </source>
</evidence>